<accession>A0ABT1NKH3</accession>
<protein>
    <submittedName>
        <fullName evidence="1">YaaL family protein</fullName>
    </submittedName>
</protein>
<dbReference type="Proteomes" id="UP001651880">
    <property type="component" value="Unassembled WGS sequence"/>
</dbReference>
<proteinExistence type="predicted"/>
<dbReference type="Pfam" id="PF10704">
    <property type="entry name" value="DUF2508"/>
    <property type="match status" value="1"/>
</dbReference>
<name>A0ABT1NKH3_9FIRM</name>
<evidence type="ECO:0000313" key="2">
    <source>
        <dbReference type="Proteomes" id="UP001651880"/>
    </source>
</evidence>
<dbReference type="EMBL" id="JAJEKE010000029">
    <property type="protein sequence ID" value="MCQ1531748.1"/>
    <property type="molecule type" value="Genomic_DNA"/>
</dbReference>
<dbReference type="RefSeq" id="WP_255229313.1">
    <property type="nucleotide sequence ID" value="NZ_JAJEKE010000029.1"/>
</dbReference>
<dbReference type="InterPro" id="IPR019644">
    <property type="entry name" value="DUF2508"/>
</dbReference>
<keyword evidence="2" id="KW-1185">Reference proteome</keyword>
<organism evidence="1 2">
    <name type="scientific">Lutispora saccharofermentans</name>
    <dbReference type="NCBI Taxonomy" id="3024236"/>
    <lineage>
        <taxon>Bacteria</taxon>
        <taxon>Bacillati</taxon>
        <taxon>Bacillota</taxon>
        <taxon>Clostridia</taxon>
        <taxon>Lutisporales</taxon>
        <taxon>Lutisporaceae</taxon>
        <taxon>Lutispora</taxon>
    </lineage>
</organism>
<gene>
    <name evidence="1" type="ORF">LJD61_19710</name>
</gene>
<comment type="caution">
    <text evidence="1">The sequence shown here is derived from an EMBL/GenBank/DDBJ whole genome shotgun (WGS) entry which is preliminary data.</text>
</comment>
<sequence length="86" mass="10104">MSANLEVKQLLHMIPGFVKSKENSSNEEFFMAVAKARQEWYDAQNYFENVVESDLIDHAIYKMEAAKSKYMYMIKRARQCGIKMDI</sequence>
<evidence type="ECO:0000313" key="1">
    <source>
        <dbReference type="EMBL" id="MCQ1531748.1"/>
    </source>
</evidence>
<reference evidence="1 2" key="1">
    <citation type="submission" date="2021-10" db="EMBL/GenBank/DDBJ databases">
        <title>Lutispora strain m25 sp. nov., a thermophilic, non-spore-forming bacterium isolated from a lab-scale methanogenic bioreactor digesting anaerobic sludge.</title>
        <authorList>
            <person name="El Houari A."/>
            <person name="Mcdonald J."/>
        </authorList>
    </citation>
    <scope>NUCLEOTIDE SEQUENCE [LARGE SCALE GENOMIC DNA]</scope>
    <source>
        <strain evidence="2">m25</strain>
    </source>
</reference>